<feature type="compositionally biased region" description="Basic and acidic residues" evidence="1">
    <location>
        <begin position="92"/>
        <end position="104"/>
    </location>
</feature>
<gene>
    <name evidence="2" type="ordered locus">Minf_0350</name>
</gene>
<reference evidence="2 3" key="1">
    <citation type="journal article" date="2008" name="Biol. Direct">
        <title>Complete genome sequence of the extremely acidophilic methanotroph isolate V4, Methylacidiphilum infernorum, a representative of the bacterial phylum Verrucomicrobia.</title>
        <authorList>
            <person name="Hou S."/>
            <person name="Makarova K.S."/>
            <person name="Saw J.H."/>
            <person name="Senin P."/>
            <person name="Ly B.V."/>
            <person name="Zhou Z."/>
            <person name="Ren Y."/>
            <person name="Wang J."/>
            <person name="Galperin M.Y."/>
            <person name="Omelchenko M.V."/>
            <person name="Wolf Y.I."/>
            <person name="Yutin N."/>
            <person name="Koonin E.V."/>
            <person name="Stott M.B."/>
            <person name="Mountain B.W."/>
            <person name="Crowe M.A."/>
            <person name="Smirnova A.V."/>
            <person name="Dunfield P.F."/>
            <person name="Feng L."/>
            <person name="Wang L."/>
            <person name="Alam M."/>
        </authorList>
    </citation>
    <scope>NUCLEOTIDE SEQUENCE [LARGE SCALE GENOMIC DNA]</scope>
    <source>
        <strain evidence="3">Isolate V4</strain>
    </source>
</reference>
<evidence type="ECO:0000256" key="1">
    <source>
        <dbReference type="SAM" id="MobiDB-lite"/>
    </source>
</evidence>
<evidence type="ECO:0000313" key="3">
    <source>
        <dbReference type="Proteomes" id="UP000009149"/>
    </source>
</evidence>
<protein>
    <submittedName>
        <fullName evidence="2">Uncharacterized protein</fullName>
    </submittedName>
</protein>
<dbReference type="STRING" id="481448.Minf_0350"/>
<proteinExistence type="predicted"/>
<dbReference type="EMBL" id="CP000975">
    <property type="protein sequence ID" value="ACD82408.1"/>
    <property type="molecule type" value="Genomic_DNA"/>
</dbReference>
<dbReference type="AlphaFoldDB" id="B3DYD1"/>
<dbReference type="Proteomes" id="UP000009149">
    <property type="component" value="Chromosome"/>
</dbReference>
<sequence length="104" mass="11661">MFFVDEAELESVLQGKAQSGDQEIALVCYRTASFVFGLAYQNYKMGEFTFNHALVRQLNKSITGGLRRLQEKGADNSGSKDNSSKRSIRQGMDGRFHGLDYGRD</sequence>
<dbReference type="KEGG" id="min:Minf_0350"/>
<organism evidence="2 3">
    <name type="scientific">Methylacidiphilum infernorum (isolate V4)</name>
    <name type="common">Methylokorus infernorum (strain V4)</name>
    <dbReference type="NCBI Taxonomy" id="481448"/>
    <lineage>
        <taxon>Bacteria</taxon>
        <taxon>Pseudomonadati</taxon>
        <taxon>Verrucomicrobiota</taxon>
        <taxon>Methylacidiphilae</taxon>
        <taxon>Methylacidiphilales</taxon>
        <taxon>Methylacidiphilaceae</taxon>
        <taxon>Methylacidiphilum (ex Ratnadevi et al. 2023)</taxon>
    </lineage>
</organism>
<accession>B3DYD1</accession>
<feature type="region of interest" description="Disordered" evidence="1">
    <location>
        <begin position="69"/>
        <end position="104"/>
    </location>
</feature>
<name>B3DYD1_METI4</name>
<dbReference type="HOGENOM" id="CLU_2246845_0_0_0"/>
<evidence type="ECO:0000313" key="2">
    <source>
        <dbReference type="EMBL" id="ACD82408.1"/>
    </source>
</evidence>